<dbReference type="EMBL" id="CDHK01000010">
    <property type="protein sequence ID" value="CEJ61252.1"/>
    <property type="molecule type" value="Genomic_DNA"/>
</dbReference>
<gene>
    <name evidence="3" type="ORF">PMG11_09789</name>
</gene>
<dbReference type="InterPro" id="IPR036264">
    <property type="entry name" value="Bact_exopeptidase_dim_dom"/>
</dbReference>
<name>A0A0F7U1U1_PENBI</name>
<dbReference type="InterPro" id="IPR002933">
    <property type="entry name" value="Peptidase_M20"/>
</dbReference>
<accession>A0A0F7U1U1</accession>
<evidence type="ECO:0000259" key="2">
    <source>
        <dbReference type="Pfam" id="PF07687"/>
    </source>
</evidence>
<dbReference type="Proteomes" id="UP000042958">
    <property type="component" value="Unassembled WGS sequence"/>
</dbReference>
<dbReference type="FunFam" id="3.30.70.360:FF:000004">
    <property type="entry name" value="Peptidase M20 domain-containing protein 2"/>
    <property type="match status" value="1"/>
</dbReference>
<dbReference type="Gene3D" id="3.40.630.10">
    <property type="entry name" value="Zn peptidases"/>
    <property type="match status" value="2"/>
</dbReference>
<dbReference type="AlphaFoldDB" id="A0A0F7U1U1"/>
<proteinExistence type="inferred from homology"/>
<comment type="similarity">
    <text evidence="1">Belongs to the peptidase M20A family.</text>
</comment>
<reference evidence="3" key="1">
    <citation type="submission" date="2014-11" db="EMBL/GenBank/DDBJ databases">
        <authorList>
            <person name="Zhu J."/>
            <person name="Qi W."/>
            <person name="Song R."/>
        </authorList>
    </citation>
    <scope>NUCLEOTIDE SEQUENCE [LARGE SCALE GENOMIC DNA]</scope>
</reference>
<evidence type="ECO:0000313" key="4">
    <source>
        <dbReference type="Proteomes" id="UP000042958"/>
    </source>
</evidence>
<dbReference type="STRING" id="104259.A0A0F7U1U1"/>
<sequence>MMSISAFLGVARALEQQKIPGRVRLIGTPAEEGLGGKIPIIEAGAYTDVDACMMVHPGPFTECPGFTGDAYMPTLASLKISVRFTGKTAHAAMAPWEGVNALDAAVLSYNSIGVLRQQIHPCNRVHCIISDGGLRPNIIPGSSALDCYIRSPNLAMAEELFVRVKNCFDGAALQAGCTLEIIRHNAYADLRPNKAMATAYAQAMSQMGKVVRCDLNSSGVPGSTDQGNVTYECPGIQAYVGLPAEPGANNHTPGFTAVAGTKESHDLSIHASKGMAIAGLSILKRDELAEKVRLDFEEDKKRRCLPSTTRTFDRNAGFC</sequence>
<dbReference type="PANTHER" id="PTHR30575">
    <property type="entry name" value="PEPTIDASE M20"/>
    <property type="match status" value="1"/>
</dbReference>
<dbReference type="Pfam" id="PF07687">
    <property type="entry name" value="M20_dimer"/>
    <property type="match status" value="1"/>
</dbReference>
<dbReference type="SUPFAM" id="SSF53187">
    <property type="entry name" value="Zn-dependent exopeptidases"/>
    <property type="match status" value="1"/>
</dbReference>
<dbReference type="SUPFAM" id="SSF55031">
    <property type="entry name" value="Bacterial exopeptidase dimerisation domain"/>
    <property type="match status" value="1"/>
</dbReference>
<evidence type="ECO:0000256" key="1">
    <source>
        <dbReference type="ARBA" id="ARBA00006247"/>
    </source>
</evidence>
<dbReference type="InterPro" id="IPR052030">
    <property type="entry name" value="Peptidase_M20/M20A_hydrolases"/>
</dbReference>
<dbReference type="PANTHER" id="PTHR30575:SF0">
    <property type="entry name" value="XAA-ARG DIPEPTIDASE"/>
    <property type="match status" value="1"/>
</dbReference>
<dbReference type="GO" id="GO:0016805">
    <property type="term" value="F:dipeptidase activity"/>
    <property type="evidence" value="ECO:0007669"/>
    <property type="project" value="TreeGrafter"/>
</dbReference>
<dbReference type="InterPro" id="IPR011650">
    <property type="entry name" value="Peptidase_M20_dimer"/>
</dbReference>
<dbReference type="OrthoDB" id="6119954at2759"/>
<dbReference type="Pfam" id="PF01546">
    <property type="entry name" value="Peptidase_M20"/>
    <property type="match status" value="1"/>
</dbReference>
<feature type="domain" description="Peptidase M20 dimerisation" evidence="2">
    <location>
        <begin position="79"/>
        <end position="169"/>
    </location>
</feature>
<organism evidence="3 4">
    <name type="scientific">Penicillium brasilianum</name>
    <dbReference type="NCBI Taxonomy" id="104259"/>
    <lineage>
        <taxon>Eukaryota</taxon>
        <taxon>Fungi</taxon>
        <taxon>Dikarya</taxon>
        <taxon>Ascomycota</taxon>
        <taxon>Pezizomycotina</taxon>
        <taxon>Eurotiomycetes</taxon>
        <taxon>Eurotiomycetidae</taxon>
        <taxon>Eurotiales</taxon>
        <taxon>Aspergillaceae</taxon>
        <taxon>Penicillium</taxon>
    </lineage>
</organism>
<protein>
    <recommendedName>
        <fullName evidence="2">Peptidase M20 dimerisation domain-containing protein</fullName>
    </recommendedName>
</protein>
<evidence type="ECO:0000313" key="3">
    <source>
        <dbReference type="EMBL" id="CEJ61252.1"/>
    </source>
</evidence>
<keyword evidence="4" id="KW-1185">Reference proteome</keyword>